<feature type="compositionally biased region" description="Basic and acidic residues" evidence="6">
    <location>
        <begin position="1119"/>
        <end position="1129"/>
    </location>
</feature>
<evidence type="ECO:0000256" key="2">
    <source>
        <dbReference type="ARBA" id="ARBA00022553"/>
    </source>
</evidence>
<feature type="region of interest" description="Disordered" evidence="6">
    <location>
        <begin position="119"/>
        <end position="160"/>
    </location>
</feature>
<dbReference type="GO" id="GO:0006508">
    <property type="term" value="P:proteolysis"/>
    <property type="evidence" value="ECO:0007669"/>
    <property type="project" value="UniProtKB-KW"/>
</dbReference>
<dbReference type="PANTHER" id="PTHR46896">
    <property type="entry name" value="SENTRIN-SPECIFIC PROTEASE"/>
    <property type="match status" value="1"/>
</dbReference>
<keyword evidence="5" id="KW-0378">Hydrolase</keyword>
<feature type="compositionally biased region" description="Low complexity" evidence="6">
    <location>
        <begin position="215"/>
        <end position="227"/>
    </location>
</feature>
<gene>
    <name evidence="8" type="ORF">QYM36_010601</name>
</gene>
<feature type="compositionally biased region" description="Basic and acidic residues" evidence="6">
    <location>
        <begin position="1402"/>
        <end position="1420"/>
    </location>
</feature>
<sequence>MEGSSSEDSSEYKDWEIPTHSIAKLKEYGYITLDEAGELILKPECAEKAKEILRQEERVNDKHTPCYSTNPPLTDDGTNNETRMVAQATNRNYDEMMVAQFMISLPAENVAATPHLQQSITGRGRLDSLRDNVSMNQSSPGRPKKGGGKGAAKPKKPTKKELQALQADLERKGELDIATSIPPSLSPGPRPTGPRGQKVPPTLNVECGRKEDFDSPSSFSPSSSPRSQITGSKGQKLPPVLQAVSGRKEELYNAISFSTLSPPGPRIAGLRGQMLPLIHNTSVTVSSGTNTQLRMNFSSPKSILTNFQNETLYHKQGLARRVSAPVTIGTTGIMNSPESFSQPVSELIPVTRSKPEEVNKQHKIMNDSSIQNVHTTNITSENIIEPNTSLHNDLRISPIVSTSNYRPATLQYTSGKIQHGSIGCLNQGGVVTSIVLNGATASISQNLANSFQSPQIIVTNPALRNQWQQSNGKIYTTSQSVEVARAAASVEHKLAEYNQQYIVMTAGTACQTGGGKGKKKKAHLDDNNSPPSPKDASNSDNESAKSSPVVFGTPQSTVSAAQPVLGESPPRVKAPHCPKFLPGKLALCLNCGGGSKDITRCHPCGKDLPTDVRLVDDVRPKEIRSLESRPILVQSRNASLPVIIKKIVTTSSGEMPSIPTTSIIGPVRKDLTRASVKKRKVHEEPECLTLSSDDEGEKNQPPPKPAVEDNFEIPEFDVSKLNEGETLIEFWAGCMQVVKIGLVNSKVSEKLQNIFIVESGFHITVESPDGEAANIWIPKEHITRIEYNMEGKFKLLAIYVAPSMANWIRNRLKISDKMFDVNSSAGALKRILIIVDHIKTNTEDCIQLLVKYYSGVLVDGVDTQAILASYAKLDKNNEEAIEKNNQEPPPSEEEYRFVPLDLSKTLFTYPPAPEKGGISITGEDFMCLEDEQFLNDSMIDFYLKYLQMTKLSANEREKIHIFSTYFYKRLTHKPTSKRRPAFEDDPNLTPEEKRHCRVKSWTKNVDIFEKDYLLVPICEKSHWFLAIICFPYLQGPVLAKDNTPIELPSTPKRTRKTPVSEASSMKSFKIGSTTIIPIKLPMSEEVKAAALSLNDDSDRDEAESDSELEEAAVNSDETLLEKRDLETKTEPNVQSSQSSTASTEEVKKEEPEEPKTVEVTASTIDATTVDGEPVKQPCILVFDSLEGPSRGKIVATLREYLKVEFKVKKKEDRPFKDFVKGVMLKVPQQTNYSDCGLYVLQYAENFFESNPLKDFRTPMPSMRNWFDPMVVIRKREDLGNLIHDLTEEQNPGLSDSLPDIKFPTIDGELVHLDEEYYEEEEEEEMSDEYDHEEEYYSDDSAQTQPFDVITPAWRNESTEEGFNPSGDAAGQEIWEPEEDDPHKVEVAEIGGEVEVDSEEDFKENHEHNSEEGTVKDEQLDKLVATDPNFKITRVEPSSDVSEEEGSMPTLSPMNSIDTEPKMVSGGFRNLENPVEIEKRKTNENCSVNGSKRRKLVEYGDSGDSGDSK</sequence>
<dbReference type="InterPro" id="IPR003653">
    <property type="entry name" value="Peptidase_C48_C"/>
</dbReference>
<feature type="region of interest" description="Disordered" evidence="6">
    <location>
        <begin position="514"/>
        <end position="572"/>
    </location>
</feature>
<comment type="caution">
    <text evidence="8">The sequence shown here is derived from an EMBL/GenBank/DDBJ whole genome shotgun (WGS) entry which is preliminary data.</text>
</comment>
<accession>A0AA88L873</accession>
<dbReference type="GO" id="GO:0016926">
    <property type="term" value="P:protein desumoylation"/>
    <property type="evidence" value="ECO:0007669"/>
    <property type="project" value="TreeGrafter"/>
</dbReference>
<feature type="compositionally biased region" description="Basic and acidic residues" evidence="6">
    <location>
        <begin position="1144"/>
        <end position="1156"/>
    </location>
</feature>
<dbReference type="Pfam" id="PF02902">
    <property type="entry name" value="Peptidase_C48"/>
    <property type="match status" value="2"/>
</dbReference>
<feature type="region of interest" description="Disordered" evidence="6">
    <location>
        <begin position="1092"/>
        <end position="1157"/>
    </location>
</feature>
<dbReference type="InterPro" id="IPR038765">
    <property type="entry name" value="Papain-like_cys_pep_sf"/>
</dbReference>
<organism evidence="8 9">
    <name type="scientific">Artemia franciscana</name>
    <name type="common">Brine shrimp</name>
    <name type="synonym">Artemia sanfranciscana</name>
    <dbReference type="NCBI Taxonomy" id="6661"/>
    <lineage>
        <taxon>Eukaryota</taxon>
        <taxon>Metazoa</taxon>
        <taxon>Ecdysozoa</taxon>
        <taxon>Arthropoda</taxon>
        <taxon>Crustacea</taxon>
        <taxon>Branchiopoda</taxon>
        <taxon>Anostraca</taxon>
        <taxon>Artemiidae</taxon>
        <taxon>Artemia</taxon>
    </lineage>
</organism>
<dbReference type="PROSITE" id="PS50600">
    <property type="entry name" value="ULP_PROTEASE"/>
    <property type="match status" value="1"/>
</dbReference>
<keyword evidence="4" id="KW-0833">Ubl conjugation pathway</keyword>
<evidence type="ECO:0000256" key="3">
    <source>
        <dbReference type="ARBA" id="ARBA00022670"/>
    </source>
</evidence>
<evidence type="ECO:0000256" key="4">
    <source>
        <dbReference type="ARBA" id="ARBA00022786"/>
    </source>
</evidence>
<feature type="region of interest" description="Disordered" evidence="6">
    <location>
        <begin position="675"/>
        <end position="709"/>
    </location>
</feature>
<name>A0AA88L873_ARTSF</name>
<dbReference type="Proteomes" id="UP001187531">
    <property type="component" value="Unassembled WGS sequence"/>
</dbReference>
<feature type="region of interest" description="Disordered" evidence="6">
    <location>
        <begin position="173"/>
        <end position="239"/>
    </location>
</feature>
<protein>
    <recommendedName>
        <fullName evidence="7">Ubiquitin-like protease family profile domain-containing protein</fullName>
    </recommendedName>
</protein>
<feature type="domain" description="Ubiquitin-like protease family profile" evidence="7">
    <location>
        <begin position="918"/>
        <end position="1246"/>
    </location>
</feature>
<evidence type="ECO:0000256" key="5">
    <source>
        <dbReference type="ARBA" id="ARBA00022801"/>
    </source>
</evidence>
<keyword evidence="2" id="KW-0597">Phosphoprotein</keyword>
<keyword evidence="3" id="KW-0645">Protease</keyword>
<proteinExistence type="inferred from homology"/>
<reference evidence="8" key="1">
    <citation type="submission" date="2023-07" db="EMBL/GenBank/DDBJ databases">
        <title>Chromosome-level genome assembly of Artemia franciscana.</title>
        <authorList>
            <person name="Jo E."/>
        </authorList>
    </citation>
    <scope>NUCLEOTIDE SEQUENCE</scope>
    <source>
        <tissue evidence="8">Whole body</tissue>
    </source>
</reference>
<evidence type="ECO:0000313" key="9">
    <source>
        <dbReference type="Proteomes" id="UP001187531"/>
    </source>
</evidence>
<dbReference type="GO" id="GO:0070139">
    <property type="term" value="F:SUMO-specific endopeptidase activity"/>
    <property type="evidence" value="ECO:0007669"/>
    <property type="project" value="TreeGrafter"/>
</dbReference>
<dbReference type="Gene3D" id="1.10.418.20">
    <property type="match status" value="1"/>
</dbReference>
<feature type="compositionally biased region" description="Polar residues" evidence="6">
    <location>
        <begin position="535"/>
        <end position="546"/>
    </location>
</feature>
<dbReference type="EMBL" id="JAVRJZ010000012">
    <property type="protein sequence ID" value="KAK2716081.1"/>
    <property type="molecule type" value="Genomic_DNA"/>
</dbReference>
<feature type="region of interest" description="Disordered" evidence="6">
    <location>
        <begin position="1042"/>
        <end position="1064"/>
    </location>
</feature>
<evidence type="ECO:0000256" key="6">
    <source>
        <dbReference type="SAM" id="MobiDB-lite"/>
    </source>
</evidence>
<dbReference type="GO" id="GO:0005634">
    <property type="term" value="C:nucleus"/>
    <property type="evidence" value="ECO:0007669"/>
    <property type="project" value="TreeGrafter"/>
</dbReference>
<dbReference type="InterPro" id="IPR051947">
    <property type="entry name" value="Sentrin-specific_protease"/>
</dbReference>
<feature type="compositionally biased region" description="Basic residues" evidence="6">
    <location>
        <begin position="142"/>
        <end position="158"/>
    </location>
</feature>
<feature type="compositionally biased region" description="Low complexity" evidence="6">
    <location>
        <begin position="1133"/>
        <end position="1143"/>
    </location>
</feature>
<evidence type="ECO:0000259" key="7">
    <source>
        <dbReference type="PROSITE" id="PS50600"/>
    </source>
</evidence>
<dbReference type="Gene3D" id="3.40.395.10">
    <property type="entry name" value="Adenoviral Proteinase, Chain A"/>
    <property type="match status" value="1"/>
</dbReference>
<feature type="compositionally biased region" description="Acidic residues" evidence="6">
    <location>
        <begin position="1095"/>
        <end position="1110"/>
    </location>
</feature>
<feature type="region of interest" description="Disordered" evidence="6">
    <location>
        <begin position="1356"/>
        <end position="1508"/>
    </location>
</feature>
<feature type="compositionally biased region" description="Polar residues" evidence="6">
    <location>
        <begin position="1448"/>
        <end position="1457"/>
    </location>
</feature>
<dbReference type="PANTHER" id="PTHR46896:SF3">
    <property type="entry name" value="FI06413P-RELATED"/>
    <property type="match status" value="1"/>
</dbReference>
<comment type="similarity">
    <text evidence="1">Belongs to the peptidase C48 family.</text>
</comment>
<dbReference type="FunFam" id="1.10.418.20:FF:000004">
    <property type="entry name" value="sentrin-specific protease 7 isoform X1"/>
    <property type="match status" value="1"/>
</dbReference>
<evidence type="ECO:0000256" key="1">
    <source>
        <dbReference type="ARBA" id="ARBA00005234"/>
    </source>
</evidence>
<keyword evidence="9" id="KW-1185">Reference proteome</keyword>
<dbReference type="SUPFAM" id="SSF54001">
    <property type="entry name" value="Cysteine proteinases"/>
    <property type="match status" value="1"/>
</dbReference>
<evidence type="ECO:0000313" key="8">
    <source>
        <dbReference type="EMBL" id="KAK2716081.1"/>
    </source>
</evidence>
<feature type="compositionally biased region" description="Acidic residues" evidence="6">
    <location>
        <begin position="1391"/>
        <end position="1401"/>
    </location>
</feature>
<dbReference type="GO" id="GO:0005737">
    <property type="term" value="C:cytoplasm"/>
    <property type="evidence" value="ECO:0007669"/>
    <property type="project" value="TreeGrafter"/>
</dbReference>